<evidence type="ECO:0000313" key="3">
    <source>
        <dbReference type="EMBL" id="OAK54918.1"/>
    </source>
</evidence>
<dbReference type="RefSeq" id="WP_068426007.1">
    <property type="nucleotide sequence ID" value="NZ_LVHI01000012.1"/>
</dbReference>
<name>A0A177YIL2_9NOCA</name>
<proteinExistence type="predicted"/>
<protein>
    <recommendedName>
        <fullName evidence="5">Sugar diacid utilization regulator</fullName>
    </recommendedName>
</protein>
<dbReference type="EMBL" id="LVHI01000012">
    <property type="protein sequence ID" value="OAK54918.1"/>
    <property type="molecule type" value="Genomic_DNA"/>
</dbReference>
<dbReference type="AlphaFoldDB" id="A0A177YIL2"/>
<feature type="domain" description="PucR C-terminal helix-turn-helix" evidence="2">
    <location>
        <begin position="288"/>
        <end position="346"/>
    </location>
</feature>
<keyword evidence="4" id="KW-1185">Reference proteome</keyword>
<dbReference type="InterPro" id="IPR051448">
    <property type="entry name" value="CdaR-like_regulators"/>
</dbReference>
<dbReference type="InterPro" id="IPR025736">
    <property type="entry name" value="PucR_C-HTH_dom"/>
</dbReference>
<evidence type="ECO:0000259" key="2">
    <source>
        <dbReference type="Pfam" id="PF13556"/>
    </source>
</evidence>
<dbReference type="Proteomes" id="UP000077519">
    <property type="component" value="Unassembled WGS sequence"/>
</dbReference>
<evidence type="ECO:0000313" key="4">
    <source>
        <dbReference type="Proteomes" id="UP000077519"/>
    </source>
</evidence>
<comment type="caution">
    <text evidence="3">The sequence shown here is derived from an EMBL/GenBank/DDBJ whole genome shotgun (WGS) entry which is preliminary data.</text>
</comment>
<dbReference type="PANTHER" id="PTHR33744:SF15">
    <property type="entry name" value="CARBOHYDRATE DIACID REGULATOR"/>
    <property type="match status" value="1"/>
</dbReference>
<evidence type="ECO:0000259" key="1">
    <source>
        <dbReference type="Pfam" id="PF05651"/>
    </source>
</evidence>
<dbReference type="InterPro" id="IPR042070">
    <property type="entry name" value="PucR_C-HTH_sf"/>
</dbReference>
<feature type="domain" description="Putative sugar diacid recognition" evidence="1">
    <location>
        <begin position="2"/>
        <end position="130"/>
    </location>
</feature>
<organism evidence="3 4">
    <name type="scientific">Rhodococcoides kyotonense</name>
    <dbReference type="NCBI Taxonomy" id="398843"/>
    <lineage>
        <taxon>Bacteria</taxon>
        <taxon>Bacillati</taxon>
        <taxon>Actinomycetota</taxon>
        <taxon>Actinomycetes</taxon>
        <taxon>Mycobacteriales</taxon>
        <taxon>Nocardiaceae</taxon>
        <taxon>Rhodococcoides</taxon>
    </lineage>
</organism>
<evidence type="ECO:0008006" key="5">
    <source>
        <dbReference type="Google" id="ProtNLM"/>
    </source>
</evidence>
<dbReference type="InterPro" id="IPR008599">
    <property type="entry name" value="Diacid_rec"/>
</dbReference>
<dbReference type="Gene3D" id="1.10.10.2840">
    <property type="entry name" value="PucR C-terminal helix-turn-helix domain"/>
    <property type="match status" value="1"/>
</dbReference>
<reference evidence="3 4" key="1">
    <citation type="submission" date="2016-03" db="EMBL/GenBank/DDBJ databases">
        <title>Genome sequence of Rhodococcus kyotonensis KB10.</title>
        <authorList>
            <person name="Jeong H."/>
            <person name="Hong C.E."/>
            <person name="Jo S.H."/>
            <person name="Park J.M."/>
        </authorList>
    </citation>
    <scope>NUCLEOTIDE SEQUENCE [LARGE SCALE GENOMIC DNA]</scope>
    <source>
        <strain evidence="3 4">KB10</strain>
    </source>
</reference>
<dbReference type="PANTHER" id="PTHR33744">
    <property type="entry name" value="CARBOHYDRATE DIACID REGULATOR"/>
    <property type="match status" value="1"/>
</dbReference>
<dbReference type="Pfam" id="PF05651">
    <property type="entry name" value="Diacid_rec"/>
    <property type="match status" value="1"/>
</dbReference>
<sequence length="352" mass="37586">MLTAELAQRVVDQVRPVVEHNVNIMDDRGVIIASADPSRLGTSHDGAIAALAKRDIVRIARDREQSKAGVNVPLVIDGEAVGVVGVTGKPSVVEPVARVVVLTVMLLVRQEQQLVDSHWRASTLRDLLNTLISEPRVSEARVSAVLDDVGRPSRPPWSVLVAFDTAGTDAQPSRLESSMTGLDNVVGIERAGVVWFLLGRANDGVRSVVLDRLRSRGATVVAGRPSATTAELVVDAKRLDILTRTTKVNDGGVHELSGFALEILLAQQATELSTDCASRTLGPLSATLRHTAAVVLAHDLSVVASAAALHAHRNTVVQRLNRIQALTGLDLRTFDDAVTMRIALTAESINRA</sequence>
<gene>
    <name evidence="3" type="ORF">A3K89_03170</name>
</gene>
<accession>A0A177YIL2</accession>
<dbReference type="Pfam" id="PF13556">
    <property type="entry name" value="HTH_30"/>
    <property type="match status" value="1"/>
</dbReference>